<dbReference type="GO" id="GO:0008270">
    <property type="term" value="F:zinc ion binding"/>
    <property type="evidence" value="ECO:0007669"/>
    <property type="project" value="InterPro"/>
</dbReference>
<feature type="domain" description="Zn(2)-C6 fungal-type" evidence="3">
    <location>
        <begin position="9"/>
        <end position="29"/>
    </location>
</feature>
<proteinExistence type="predicted"/>
<dbReference type="Proteomes" id="UP000078240">
    <property type="component" value="Unassembled WGS sequence"/>
</dbReference>
<dbReference type="Gene3D" id="4.10.240.10">
    <property type="entry name" value="Zn(2)-C6 fungal-type DNA-binding domain"/>
    <property type="match status" value="1"/>
</dbReference>
<evidence type="ECO:0000313" key="5">
    <source>
        <dbReference type="EMBL" id="OAQ77003.1"/>
    </source>
</evidence>
<protein>
    <submittedName>
        <fullName evidence="5">Fungal zn(2)-Cys(6) binuclear cluster domain-containing protein</fullName>
    </submittedName>
</protein>
<evidence type="ECO:0000313" key="4">
    <source>
        <dbReference type="EMBL" id="OAQ63934.1"/>
    </source>
</evidence>
<evidence type="ECO:0000259" key="3">
    <source>
        <dbReference type="Pfam" id="PF00172"/>
    </source>
</evidence>
<organism evidence="5 6">
    <name type="scientific">Purpureocillium lilacinum</name>
    <name type="common">Paecilomyces lilacinus</name>
    <dbReference type="NCBI Taxonomy" id="33203"/>
    <lineage>
        <taxon>Eukaryota</taxon>
        <taxon>Fungi</taxon>
        <taxon>Dikarya</taxon>
        <taxon>Ascomycota</taxon>
        <taxon>Pezizomycotina</taxon>
        <taxon>Sordariomycetes</taxon>
        <taxon>Hypocreomycetidae</taxon>
        <taxon>Hypocreales</taxon>
        <taxon>Ophiocordycipitaceae</taxon>
        <taxon>Purpureocillium</taxon>
    </lineage>
</organism>
<comment type="caution">
    <text evidence="5">The sequence shown here is derived from an EMBL/GenBank/DDBJ whole genome shotgun (WGS) entry which is preliminary data.</text>
</comment>
<keyword evidence="1" id="KW-0539">Nucleus</keyword>
<accession>A0A179GI41</accession>
<feature type="region of interest" description="Disordered" evidence="2">
    <location>
        <begin position="32"/>
        <end position="60"/>
    </location>
</feature>
<name>A0A179GI41_PURLI</name>
<dbReference type="AlphaFoldDB" id="A0A179GI41"/>
<sequence>MGTNNVIPRIRCNRQVPCSNCVTSSIPCHAVGHSKSAGTKRTVSDRPLPPAPTKTTTILN</sequence>
<evidence type="ECO:0000256" key="1">
    <source>
        <dbReference type="ARBA" id="ARBA00023242"/>
    </source>
</evidence>
<dbReference type="Proteomes" id="UP000078340">
    <property type="component" value="Unassembled WGS sequence"/>
</dbReference>
<evidence type="ECO:0000313" key="6">
    <source>
        <dbReference type="Proteomes" id="UP000078240"/>
    </source>
</evidence>
<dbReference type="GO" id="GO:0000981">
    <property type="term" value="F:DNA-binding transcription factor activity, RNA polymerase II-specific"/>
    <property type="evidence" value="ECO:0007669"/>
    <property type="project" value="InterPro"/>
</dbReference>
<dbReference type="EMBL" id="LSBH01000006">
    <property type="protein sequence ID" value="OAQ77003.1"/>
    <property type="molecule type" value="Genomic_DNA"/>
</dbReference>
<dbReference type="InterPro" id="IPR036864">
    <property type="entry name" value="Zn2-C6_fun-type_DNA-bd_sf"/>
</dbReference>
<reference evidence="5 6" key="1">
    <citation type="submission" date="2016-01" db="EMBL/GenBank/DDBJ databases">
        <title>Biosynthesis of antibiotic leucinostatins and their inhibition on Phytophthora in bio-control Purpureocillium lilacinum.</title>
        <authorList>
            <person name="Wang G."/>
            <person name="Liu Z."/>
            <person name="Lin R."/>
            <person name="Li E."/>
            <person name="Mao Z."/>
            <person name="Ling J."/>
            <person name="Yin W."/>
            <person name="Xie B."/>
        </authorList>
    </citation>
    <scope>NUCLEOTIDE SEQUENCE [LARGE SCALE GENOMIC DNA]</scope>
    <source>
        <strain evidence="5">PLBJ-1</strain>
        <strain evidence="4">PLFJ-1</strain>
    </source>
</reference>
<evidence type="ECO:0000256" key="2">
    <source>
        <dbReference type="SAM" id="MobiDB-lite"/>
    </source>
</evidence>
<dbReference type="SUPFAM" id="SSF57701">
    <property type="entry name" value="Zn2/Cys6 DNA-binding domain"/>
    <property type="match status" value="1"/>
</dbReference>
<dbReference type="InterPro" id="IPR001138">
    <property type="entry name" value="Zn2Cys6_DnaBD"/>
</dbReference>
<dbReference type="Pfam" id="PF00172">
    <property type="entry name" value="Zn_clus"/>
    <property type="match status" value="1"/>
</dbReference>
<dbReference type="EMBL" id="LSBI01000027">
    <property type="protein sequence ID" value="OAQ63934.1"/>
    <property type="molecule type" value="Genomic_DNA"/>
</dbReference>
<gene>
    <name evidence="5" type="ORF">VFPBJ_07475</name>
    <name evidence="4" type="ORF">VFPFJ_11298</name>
</gene>